<organism evidence="2 3">
    <name type="scientific">Hyaloscypha hepaticicola</name>
    <dbReference type="NCBI Taxonomy" id="2082293"/>
    <lineage>
        <taxon>Eukaryota</taxon>
        <taxon>Fungi</taxon>
        <taxon>Dikarya</taxon>
        <taxon>Ascomycota</taxon>
        <taxon>Pezizomycotina</taxon>
        <taxon>Leotiomycetes</taxon>
        <taxon>Helotiales</taxon>
        <taxon>Hyaloscyphaceae</taxon>
        <taxon>Hyaloscypha</taxon>
    </lineage>
</organism>
<gene>
    <name evidence="2" type="ORF">NA56DRAFT_667207</name>
</gene>
<dbReference type="Pfam" id="PF13374">
    <property type="entry name" value="TPR_10"/>
    <property type="match status" value="3"/>
</dbReference>
<dbReference type="AlphaFoldDB" id="A0A2J6QMW6"/>
<feature type="domain" description="DUF7779" evidence="1">
    <location>
        <begin position="327"/>
        <end position="415"/>
    </location>
</feature>
<keyword evidence="3" id="KW-1185">Reference proteome</keyword>
<dbReference type="STRING" id="1745343.A0A2J6QMW6"/>
<dbReference type="Pfam" id="PF25000">
    <property type="entry name" value="DUF7779"/>
    <property type="match status" value="1"/>
</dbReference>
<reference evidence="2 3" key="1">
    <citation type="submission" date="2016-05" db="EMBL/GenBank/DDBJ databases">
        <title>A degradative enzymes factory behind the ericoid mycorrhizal symbiosis.</title>
        <authorList>
            <consortium name="DOE Joint Genome Institute"/>
            <person name="Martino E."/>
            <person name="Morin E."/>
            <person name="Grelet G."/>
            <person name="Kuo A."/>
            <person name="Kohler A."/>
            <person name="Daghino S."/>
            <person name="Barry K."/>
            <person name="Choi C."/>
            <person name="Cichocki N."/>
            <person name="Clum A."/>
            <person name="Copeland A."/>
            <person name="Hainaut M."/>
            <person name="Haridas S."/>
            <person name="Labutti K."/>
            <person name="Lindquist E."/>
            <person name="Lipzen A."/>
            <person name="Khouja H.-R."/>
            <person name="Murat C."/>
            <person name="Ohm R."/>
            <person name="Olson A."/>
            <person name="Spatafora J."/>
            <person name="Veneault-Fourrey C."/>
            <person name="Henrissat B."/>
            <person name="Grigoriev I."/>
            <person name="Martin F."/>
            <person name="Perotto S."/>
        </authorList>
    </citation>
    <scope>NUCLEOTIDE SEQUENCE [LARGE SCALE GENOMIC DNA]</scope>
    <source>
        <strain evidence="2 3">UAMH 7357</strain>
    </source>
</reference>
<dbReference type="Gene3D" id="3.40.50.300">
    <property type="entry name" value="P-loop containing nucleotide triphosphate hydrolases"/>
    <property type="match status" value="1"/>
</dbReference>
<dbReference type="SUPFAM" id="SSF52540">
    <property type="entry name" value="P-loop containing nucleoside triphosphate hydrolases"/>
    <property type="match status" value="1"/>
</dbReference>
<dbReference type="Gene3D" id="1.25.40.10">
    <property type="entry name" value="Tetratricopeptide repeat domain"/>
    <property type="match status" value="1"/>
</dbReference>
<protein>
    <recommendedName>
        <fullName evidence="1">DUF7779 domain-containing protein</fullName>
    </recommendedName>
</protein>
<evidence type="ECO:0000259" key="1">
    <source>
        <dbReference type="Pfam" id="PF25000"/>
    </source>
</evidence>
<dbReference type="OrthoDB" id="1658288at2759"/>
<proteinExistence type="predicted"/>
<dbReference type="InterPro" id="IPR011990">
    <property type="entry name" value="TPR-like_helical_dom_sf"/>
</dbReference>
<accession>A0A2J6QMW6</accession>
<dbReference type="GO" id="GO:0043531">
    <property type="term" value="F:ADP binding"/>
    <property type="evidence" value="ECO:0007669"/>
    <property type="project" value="InterPro"/>
</dbReference>
<evidence type="ECO:0000313" key="3">
    <source>
        <dbReference type="Proteomes" id="UP000235672"/>
    </source>
</evidence>
<dbReference type="InterPro" id="IPR053137">
    <property type="entry name" value="NLR-like"/>
</dbReference>
<dbReference type="InterPro" id="IPR056681">
    <property type="entry name" value="DUF7779"/>
</dbReference>
<dbReference type="EMBL" id="KZ613465">
    <property type="protein sequence ID" value="PMD27600.1"/>
    <property type="molecule type" value="Genomic_DNA"/>
</dbReference>
<evidence type="ECO:0000313" key="2">
    <source>
        <dbReference type="EMBL" id="PMD27600.1"/>
    </source>
</evidence>
<name>A0A2J6QMW6_9HELO</name>
<sequence length="640" mass="72278">MVSAISFGDTNSGFQAGIINSPVNTEFYYHIPLERLETPPNPSVVIPFSHDTDFVERGIILDQIYQKCAVLGSRTALVGLGGVGKSQLAIEYAYRTQDRSPETWVFWVHASNAARFEQSFRDIANCVKISGRQNPQANIFQLVHDWLRDDRKGEWVLILDNVDDAGFLVKVQSTSQDGQTNGIGNRNLRPLVAYLPQCPNGSILITTRSESVALELVEQRDIIAVEPMGKADALALFKNKLGRHEDSDNTAELAATLEFMPLAIVQAAAYISQREPRCSVRQYLQDFQKSDREKISLLDNEAGHLRRDKEAKNSIIITWHISFTHVRHIRPSAAGLLALMSLCDRQGIPESLVRSQVEVKTSEKRDSTSNELIDGFEDDVLMLRNYSFISISENQSTFEMHALVQLAMRTWMETNGKLEWWKQRYVKTLCTEFPTGDYENWPKCQELFPHAQSVYVWRMGKGVEAEKMSVLAMKARKRILGREHNDTLDSMAMVGLAYKLRGRWDAAEELFVQVIEMSKKKLGADHPNTLTSMANLAATYRNQGRWDAAEELEVQVMEMSKKKLGPDHPDTLSSMANLAFTWKGIGRENEAVRLMEECVQAQKRVLGLNHPHTISSCIALDTWKAEQEDVVLLAQSIEDG</sequence>
<dbReference type="SUPFAM" id="SSF48452">
    <property type="entry name" value="TPR-like"/>
    <property type="match status" value="1"/>
</dbReference>
<dbReference type="PANTHER" id="PTHR46082:SF6">
    <property type="entry name" value="AAA+ ATPASE DOMAIN-CONTAINING PROTEIN-RELATED"/>
    <property type="match status" value="1"/>
</dbReference>
<dbReference type="InterPro" id="IPR027417">
    <property type="entry name" value="P-loop_NTPase"/>
</dbReference>
<dbReference type="PANTHER" id="PTHR46082">
    <property type="entry name" value="ATP/GTP-BINDING PROTEIN-RELATED"/>
    <property type="match status" value="1"/>
</dbReference>
<dbReference type="Proteomes" id="UP000235672">
    <property type="component" value="Unassembled WGS sequence"/>
</dbReference>